<feature type="domain" description="Peptidase S1" evidence="2">
    <location>
        <begin position="19"/>
        <end position="271"/>
    </location>
</feature>
<dbReference type="OrthoDB" id="267336at2"/>
<dbReference type="InterPro" id="IPR051333">
    <property type="entry name" value="CLIP_Serine_Protease"/>
</dbReference>
<sequence>MRRALAGLALLASTGAQAIVGGSGVDSNTLLSPWAGVGSLSTGGGTYSGALVSDRYVLTAAHVVSGRAPGSIQFNVNVNGSVMQTFAAEAVFVYSGYAGTTPGADGVWHDDLALVRLAAPVQGGIPSYALSSAPLGEGDIITMVGYGAGGNGTGATTPANPNVKRVGQNVVDRLLADDDVANGANEVFMFDFDGPTGNGVWGAGSLGANREAGFAGGDSGAPVFVQRGDTWLLAGIGAFNGSTGGNNVEFGAVGGGTVVAAYQDWIQGQISAVPEGDTLALLLVGLACVGSAASGRRRISV</sequence>
<dbReference type="AlphaFoldDB" id="A0A1B1YRH1"/>
<evidence type="ECO:0000256" key="1">
    <source>
        <dbReference type="SAM" id="SignalP"/>
    </source>
</evidence>
<dbReference type="Proteomes" id="UP000092952">
    <property type="component" value="Chromosome"/>
</dbReference>
<dbReference type="PRINTS" id="PR00722">
    <property type="entry name" value="CHYMOTRYPSIN"/>
</dbReference>
<dbReference type="RefSeq" id="WP_068802862.1">
    <property type="nucleotide sequence ID" value="NZ_CP014671.1"/>
</dbReference>
<keyword evidence="1" id="KW-0732">Signal</keyword>
<keyword evidence="4" id="KW-1185">Reference proteome</keyword>
<evidence type="ECO:0000313" key="3">
    <source>
        <dbReference type="EMBL" id="ANX03359.1"/>
    </source>
</evidence>
<dbReference type="InterPro" id="IPR001254">
    <property type="entry name" value="Trypsin_dom"/>
</dbReference>
<dbReference type="PANTHER" id="PTHR24260:SF136">
    <property type="entry name" value="GH08193P-RELATED"/>
    <property type="match status" value="1"/>
</dbReference>
<evidence type="ECO:0000313" key="4">
    <source>
        <dbReference type="Proteomes" id="UP000092952"/>
    </source>
</evidence>
<dbReference type="PROSITE" id="PS50240">
    <property type="entry name" value="TRYPSIN_DOM"/>
    <property type="match status" value="1"/>
</dbReference>
<accession>A0A1B1YRH1</accession>
<dbReference type="Pfam" id="PF00089">
    <property type="entry name" value="Trypsin"/>
    <property type="match status" value="1"/>
</dbReference>
<gene>
    <name evidence="3" type="ORF">PG2T_03580</name>
</gene>
<evidence type="ECO:0000259" key="2">
    <source>
        <dbReference type="PROSITE" id="PS50240"/>
    </source>
</evidence>
<proteinExistence type="predicted"/>
<feature type="signal peptide" evidence="1">
    <location>
        <begin position="1"/>
        <end position="18"/>
    </location>
</feature>
<protein>
    <recommendedName>
        <fullName evidence="2">Peptidase S1 domain-containing protein</fullName>
    </recommendedName>
</protein>
<feature type="chain" id="PRO_5008532963" description="Peptidase S1 domain-containing protein" evidence="1">
    <location>
        <begin position="19"/>
        <end position="301"/>
    </location>
</feature>
<dbReference type="GO" id="GO:0006508">
    <property type="term" value="P:proteolysis"/>
    <property type="evidence" value="ECO:0007669"/>
    <property type="project" value="InterPro"/>
</dbReference>
<dbReference type="SMART" id="SM00020">
    <property type="entry name" value="Tryp_SPc"/>
    <property type="match status" value="1"/>
</dbReference>
<dbReference type="InterPro" id="IPR043504">
    <property type="entry name" value="Peptidase_S1_PA_chymotrypsin"/>
</dbReference>
<name>A0A1B1YRH1_9GAMM</name>
<dbReference type="SUPFAM" id="SSF50494">
    <property type="entry name" value="Trypsin-like serine proteases"/>
    <property type="match status" value="1"/>
</dbReference>
<reference evidence="4" key="1">
    <citation type="submission" date="2016-03" db="EMBL/GenBank/DDBJ databases">
        <title>Complete genome sequence of Solimmundus cernigliae, representing a novel lineage of polycyclic aromatic hydrocarbon degraders within the Gammaproteobacteria.</title>
        <authorList>
            <person name="Singleton D.R."/>
            <person name="Dickey A.N."/>
            <person name="Scholl E.H."/>
            <person name="Wright F.A."/>
            <person name="Aitken M.D."/>
        </authorList>
    </citation>
    <scope>NUCLEOTIDE SEQUENCE [LARGE SCALE GENOMIC DNA]</scope>
    <source>
        <strain evidence="4">TR3.2</strain>
    </source>
</reference>
<organism evidence="3 4">
    <name type="scientific">Immundisolibacter cernigliae</name>
    <dbReference type="NCBI Taxonomy" id="1810504"/>
    <lineage>
        <taxon>Bacteria</taxon>
        <taxon>Pseudomonadati</taxon>
        <taxon>Pseudomonadota</taxon>
        <taxon>Gammaproteobacteria</taxon>
        <taxon>Immundisolibacterales</taxon>
        <taxon>Immundisolibacteraceae</taxon>
        <taxon>Immundisolibacter</taxon>
    </lineage>
</organism>
<dbReference type="InterPro" id="IPR001314">
    <property type="entry name" value="Peptidase_S1A"/>
</dbReference>
<dbReference type="STRING" id="1810504.PG2T_03580"/>
<dbReference type="GO" id="GO:0004252">
    <property type="term" value="F:serine-type endopeptidase activity"/>
    <property type="evidence" value="ECO:0007669"/>
    <property type="project" value="InterPro"/>
</dbReference>
<dbReference type="Gene3D" id="2.40.10.10">
    <property type="entry name" value="Trypsin-like serine proteases"/>
    <property type="match status" value="1"/>
</dbReference>
<dbReference type="EMBL" id="CP014671">
    <property type="protein sequence ID" value="ANX03359.1"/>
    <property type="molecule type" value="Genomic_DNA"/>
</dbReference>
<dbReference type="InterPro" id="IPR009003">
    <property type="entry name" value="Peptidase_S1_PA"/>
</dbReference>
<dbReference type="KEGG" id="gbi:PG2T_03580"/>
<dbReference type="PANTHER" id="PTHR24260">
    <property type="match status" value="1"/>
</dbReference>
<dbReference type="InParanoid" id="A0A1B1YRH1"/>